<gene>
    <name evidence="1" type="ORF">ACFQZV_04105</name>
</gene>
<organism evidence="1 2">
    <name type="scientific">Microbacterium koreense</name>
    <dbReference type="NCBI Taxonomy" id="323761"/>
    <lineage>
        <taxon>Bacteria</taxon>
        <taxon>Bacillati</taxon>
        <taxon>Actinomycetota</taxon>
        <taxon>Actinomycetes</taxon>
        <taxon>Micrococcales</taxon>
        <taxon>Microbacteriaceae</taxon>
        <taxon>Microbacterium</taxon>
    </lineage>
</organism>
<evidence type="ECO:0000313" key="2">
    <source>
        <dbReference type="Proteomes" id="UP001597042"/>
    </source>
</evidence>
<reference evidence="2" key="1">
    <citation type="journal article" date="2019" name="Int. J. Syst. Evol. Microbiol.">
        <title>The Global Catalogue of Microorganisms (GCM) 10K type strain sequencing project: providing services to taxonomists for standard genome sequencing and annotation.</title>
        <authorList>
            <consortium name="The Broad Institute Genomics Platform"/>
            <consortium name="The Broad Institute Genome Sequencing Center for Infectious Disease"/>
            <person name="Wu L."/>
            <person name="Ma J."/>
        </authorList>
    </citation>
    <scope>NUCLEOTIDE SEQUENCE [LARGE SCALE GENOMIC DNA]</scope>
    <source>
        <strain evidence="2">CCUG 50754</strain>
    </source>
</reference>
<dbReference type="SUPFAM" id="SSF56214">
    <property type="entry name" value="4'-phosphopantetheinyl transferase"/>
    <property type="match status" value="1"/>
</dbReference>
<evidence type="ECO:0000313" key="1">
    <source>
        <dbReference type="EMBL" id="MFD0780482.1"/>
    </source>
</evidence>
<dbReference type="EMBL" id="JBHTIM010000001">
    <property type="protein sequence ID" value="MFD0780482.1"/>
    <property type="molecule type" value="Genomic_DNA"/>
</dbReference>
<accession>A0ABW2ZPF0</accession>
<sequence>MKGVLRHGAVLIGWADTASTGRRASGDALLRALTAQLGIDAPPPTRRCPSCGAGDHGMPEVPGGRVVASLSYADEIVVAAVAPRGDAAALGVDVESAARATGDLTAFFAPRPAPGIREWTRIEAVLKASGRGVRTDPRSIDVSGPVVHIGTEAFDLATVVGPDGYVVSVAAAAPSAGLRSRAPRRR</sequence>
<protein>
    <submittedName>
        <fullName evidence="1">4'-phosphopantetheinyl transferase family protein</fullName>
    </submittedName>
</protein>
<proteinExistence type="predicted"/>
<keyword evidence="2" id="KW-1185">Reference proteome</keyword>
<name>A0ABW2ZPF0_9MICO</name>
<dbReference type="RefSeq" id="WP_378750588.1">
    <property type="nucleotide sequence ID" value="NZ_JBHSSV010000003.1"/>
</dbReference>
<dbReference type="Gene3D" id="3.90.470.20">
    <property type="entry name" value="4'-phosphopantetheinyl transferase domain"/>
    <property type="match status" value="1"/>
</dbReference>
<dbReference type="GO" id="GO:0016740">
    <property type="term" value="F:transferase activity"/>
    <property type="evidence" value="ECO:0007669"/>
    <property type="project" value="UniProtKB-KW"/>
</dbReference>
<dbReference type="InterPro" id="IPR037143">
    <property type="entry name" value="4-PPantetheinyl_Trfase_dom_sf"/>
</dbReference>
<keyword evidence="1" id="KW-0808">Transferase</keyword>
<dbReference type="Proteomes" id="UP001597042">
    <property type="component" value="Unassembled WGS sequence"/>
</dbReference>
<comment type="caution">
    <text evidence="1">The sequence shown here is derived from an EMBL/GenBank/DDBJ whole genome shotgun (WGS) entry which is preliminary data.</text>
</comment>